<dbReference type="InterPro" id="IPR005123">
    <property type="entry name" value="Oxoglu/Fe-dep_dioxygenase_dom"/>
</dbReference>
<dbReference type="RefSeq" id="YP_004323177.1">
    <property type="nucleotide sequence ID" value="NC_015283.1"/>
</dbReference>
<dbReference type="EMBL" id="GU071099">
    <property type="protein sequence ID" value="ADO98432.1"/>
    <property type="molecule type" value="Genomic_DNA"/>
</dbReference>
<name>E3SLT4_9CAUD</name>
<evidence type="ECO:0000259" key="1">
    <source>
        <dbReference type="PROSITE" id="PS51471"/>
    </source>
</evidence>
<gene>
    <name evidence="2" type="ORF">PRSM4_048</name>
</gene>
<accession>E3SLT4</accession>
<dbReference type="Proteomes" id="UP000006528">
    <property type="component" value="Segment"/>
</dbReference>
<reference evidence="2 3" key="1">
    <citation type="journal article" date="2010" name="Environ. Microbiol.">
        <title>Genomic analysis of oceanic cyanobacterial myoviruses compared with T4-like myoviruses from diverse hosts and environments.</title>
        <authorList>
            <person name="Sullivan M.B."/>
            <person name="Huang K.H."/>
            <person name="Ignacio-Espinoza J.C."/>
            <person name="Berlin A.M."/>
            <person name="Kelly L."/>
            <person name="Weigele P.R."/>
            <person name="DeFrancesco A.S."/>
            <person name="Kern S.E."/>
            <person name="Thompson L.R."/>
            <person name="Young S."/>
            <person name="Yandava C."/>
            <person name="Fu R."/>
            <person name="Krastins B."/>
            <person name="Chase M."/>
            <person name="Sarracino D."/>
            <person name="Osburne M.S."/>
            <person name="Henn M.R."/>
            <person name="Chisholm S.W."/>
        </authorList>
    </citation>
    <scope>NUCLEOTIDE SEQUENCE [LARGE SCALE GENOMIC DNA]</scope>
    <source>
        <strain evidence="2">9303-10a</strain>
    </source>
</reference>
<dbReference type="OrthoDB" id="16099at10239"/>
<protein>
    <submittedName>
        <fullName evidence="2">2OG-Fe(II) oxygenase</fullName>
    </submittedName>
</protein>
<dbReference type="Pfam" id="PF13640">
    <property type="entry name" value="2OG-FeII_Oxy_3"/>
    <property type="match status" value="1"/>
</dbReference>
<dbReference type="Gene3D" id="2.60.120.620">
    <property type="entry name" value="q2cbj1_9rhob like domain"/>
    <property type="match status" value="1"/>
</dbReference>
<dbReference type="SUPFAM" id="SSF51197">
    <property type="entry name" value="Clavaminate synthase-like"/>
    <property type="match status" value="1"/>
</dbReference>
<sequence>MTFNTMWYETDIPEEFVSLIERECTPYDDIVKVASVREGEIFATRDSQTSWIPADNWVGGFCMSYVLKSNRDNFMYDIEGIDGNEIQYTVYEQGQFYNWHQDADHTAADENGKLRKLSFILQLSSPDDYQGGNIEMKNTDDDVYLVPRRRGTFIVFDSRTAHRVTEVTGGIRKTLVGWVIGPRWR</sequence>
<evidence type="ECO:0000313" key="3">
    <source>
        <dbReference type="Proteomes" id="UP000006528"/>
    </source>
</evidence>
<dbReference type="PROSITE" id="PS51471">
    <property type="entry name" value="FE2OG_OXY"/>
    <property type="match status" value="1"/>
</dbReference>
<organism evidence="2 3">
    <name type="scientific">Prochlorococcus phage P-RSM4</name>
    <dbReference type="NCBI Taxonomy" id="444862"/>
    <lineage>
        <taxon>Viruses</taxon>
        <taxon>Duplodnaviria</taxon>
        <taxon>Heunggongvirae</taxon>
        <taxon>Uroviricota</taxon>
        <taxon>Caudoviricetes</taxon>
        <taxon>Pantevenvirales</taxon>
        <taxon>Kyanoviridae</taxon>
        <taxon>Thaumasvirus</taxon>
        <taxon>Thaumasvirus stim4</taxon>
    </lineage>
</organism>
<dbReference type="GeneID" id="10327675"/>
<dbReference type="KEGG" id="vg:10327675"/>
<feature type="domain" description="Fe2OG dioxygenase" evidence="1">
    <location>
        <begin position="82"/>
        <end position="181"/>
    </location>
</feature>
<proteinExistence type="predicted"/>
<evidence type="ECO:0000313" key="2">
    <source>
        <dbReference type="EMBL" id="ADO98432.1"/>
    </source>
</evidence>
<dbReference type="InterPro" id="IPR044862">
    <property type="entry name" value="Pro_4_hyd_alph_FE2OG_OXY"/>
</dbReference>